<evidence type="ECO:0000256" key="1">
    <source>
        <dbReference type="SAM" id="Coils"/>
    </source>
</evidence>
<accession>A0A811GI16</accession>
<proteinExistence type="predicted"/>
<dbReference type="Proteomes" id="UP000489961">
    <property type="component" value="Unassembled WGS sequence"/>
</dbReference>
<dbReference type="AlphaFoldDB" id="A0A811GI16"/>
<reference evidence="2 3" key="1">
    <citation type="submission" date="2020-02" db="EMBL/GenBank/DDBJ databases">
        <authorList>
            <person name="Chaudhuri R."/>
        </authorList>
    </citation>
    <scope>NUCLEOTIDE SEQUENCE [LARGE SCALE GENOMIC DNA]</scope>
    <source>
        <strain evidence="2">SFB21</strain>
    </source>
</reference>
<dbReference type="EMBL" id="CADDTS010000052">
    <property type="protein sequence ID" value="CAB1223218.1"/>
    <property type="molecule type" value="Genomic_DNA"/>
</dbReference>
<evidence type="ECO:0000313" key="2">
    <source>
        <dbReference type="EMBL" id="CAB1223218.1"/>
    </source>
</evidence>
<gene>
    <name evidence="2" type="ORF">SFB21_3242</name>
</gene>
<sequence length="92" mass="10462">MSRRSNQKVLDALTLIAEAQQELRRDMEEGFSKQNQKISSQSKQISALQEQCRELRDTAIMAEARSGESNKDIAERYNLSPGRVSQIKGKYS</sequence>
<dbReference type="RefSeq" id="WP_174560929.1">
    <property type="nucleotide sequence ID" value="NZ_CADDTS010000052.1"/>
</dbReference>
<comment type="caution">
    <text evidence="2">The sequence shown here is derived from an EMBL/GenBank/DDBJ whole genome shotgun (WGS) entry which is preliminary data.</text>
</comment>
<feature type="coiled-coil region" evidence="1">
    <location>
        <begin position="38"/>
        <end position="65"/>
    </location>
</feature>
<protein>
    <submittedName>
        <fullName evidence="2">Uncharacterized protein</fullName>
    </submittedName>
</protein>
<evidence type="ECO:0000313" key="3">
    <source>
        <dbReference type="Proteomes" id="UP000489961"/>
    </source>
</evidence>
<keyword evidence="1" id="KW-0175">Coiled coil</keyword>
<organism evidence="2 3">
    <name type="scientific">Acinetobacter bouvetii</name>
    <dbReference type="NCBI Taxonomy" id="202951"/>
    <lineage>
        <taxon>Bacteria</taxon>
        <taxon>Pseudomonadati</taxon>
        <taxon>Pseudomonadota</taxon>
        <taxon>Gammaproteobacteria</taxon>
        <taxon>Moraxellales</taxon>
        <taxon>Moraxellaceae</taxon>
        <taxon>Acinetobacter</taxon>
    </lineage>
</organism>
<name>A0A811GI16_9GAMM</name>